<dbReference type="Gene3D" id="1.25.10.10">
    <property type="entry name" value="Leucine-rich Repeat Variant"/>
    <property type="match status" value="1"/>
</dbReference>
<accession>A0A8H2VBI8</accession>
<dbReference type="OrthoDB" id="261572at2759"/>
<dbReference type="InterPro" id="IPR040623">
    <property type="entry name" value="RPN2_C"/>
</dbReference>
<protein>
    <recommendedName>
        <fullName evidence="3 6">26S proteasome regulatory subunit RPN2</fullName>
    </recommendedName>
</protein>
<keyword evidence="10" id="KW-0808">Transferase</keyword>
<dbReference type="GeneID" id="64855355"/>
<organism evidence="10 11">
    <name type="scientific">Maudiozyma barnettii</name>
    <dbReference type="NCBI Taxonomy" id="61262"/>
    <lineage>
        <taxon>Eukaryota</taxon>
        <taxon>Fungi</taxon>
        <taxon>Dikarya</taxon>
        <taxon>Ascomycota</taxon>
        <taxon>Saccharomycotina</taxon>
        <taxon>Saccharomycetes</taxon>
        <taxon>Saccharomycetales</taxon>
        <taxon>Saccharomycetaceae</taxon>
        <taxon>Maudiozyma</taxon>
    </lineage>
</organism>
<dbReference type="GO" id="GO:0030234">
    <property type="term" value="F:enzyme regulator activity"/>
    <property type="evidence" value="ECO:0007669"/>
    <property type="project" value="UniProtKB-UniRule"/>
</dbReference>
<gene>
    <name evidence="10" type="ORF">KABA2_01S08976</name>
</gene>
<dbReference type="GO" id="GO:0042176">
    <property type="term" value="P:regulation of protein catabolic process"/>
    <property type="evidence" value="ECO:0007669"/>
    <property type="project" value="UniProtKB-UniRule"/>
</dbReference>
<dbReference type="PIRSF" id="PIRSF015947">
    <property type="entry name" value="26S_Psome_Rpn2"/>
    <property type="match status" value="1"/>
</dbReference>
<dbReference type="GO" id="GO:0043161">
    <property type="term" value="P:proteasome-mediated ubiquitin-dependent protein catabolic process"/>
    <property type="evidence" value="ECO:0007669"/>
    <property type="project" value="TreeGrafter"/>
</dbReference>
<dbReference type="Pfam" id="PF18004">
    <property type="entry name" value="RPN2_C"/>
    <property type="match status" value="1"/>
</dbReference>
<evidence type="ECO:0000256" key="5">
    <source>
        <dbReference type="ARBA" id="ARBA00022942"/>
    </source>
</evidence>
<evidence type="ECO:0000256" key="1">
    <source>
        <dbReference type="ARBA" id="ARBA00002187"/>
    </source>
</evidence>
<dbReference type="InterPro" id="IPR016642">
    <property type="entry name" value="26S_Psome_Rpn2"/>
</dbReference>
<dbReference type="InterPro" id="IPR011989">
    <property type="entry name" value="ARM-like"/>
</dbReference>
<dbReference type="InterPro" id="IPR048570">
    <property type="entry name" value="PSMD1_RPN2_N"/>
</dbReference>
<keyword evidence="5 6" id="KW-0647">Proteasome</keyword>
<keyword evidence="4" id="KW-0677">Repeat</keyword>
<proteinExistence type="inferred from homology"/>
<dbReference type="PANTHER" id="PTHR10943">
    <property type="entry name" value="26S PROTEASOME NON-ATPASE REGULATORY SUBUNIT"/>
    <property type="match status" value="1"/>
</dbReference>
<feature type="compositionally biased region" description="Basic and acidic residues" evidence="7">
    <location>
        <begin position="816"/>
        <end position="834"/>
    </location>
</feature>
<dbReference type="AlphaFoldDB" id="A0A8H2VBI8"/>
<dbReference type="FunFam" id="1.25.10.10:FF:000017">
    <property type="entry name" value="26S proteasome non-ATPase regulatory subunit 1"/>
    <property type="match status" value="1"/>
</dbReference>
<dbReference type="Pfam" id="PF21505">
    <property type="entry name" value="RPN2_N"/>
    <property type="match status" value="1"/>
</dbReference>
<comment type="function">
    <text evidence="1 6">Acts as a regulatory subunit of the 26S proteasome which is involved in the ATP-dependent degradation of ubiquitinated proteins.</text>
</comment>
<evidence type="ECO:0000313" key="10">
    <source>
        <dbReference type="EMBL" id="CAB4252232.1"/>
    </source>
</evidence>
<dbReference type="Pfam" id="PF13646">
    <property type="entry name" value="HEAT_2"/>
    <property type="match status" value="1"/>
</dbReference>
<feature type="domain" description="26S proteasome regulatory subunit RPN2 C-terminal" evidence="8">
    <location>
        <begin position="753"/>
        <end position="912"/>
    </location>
</feature>
<dbReference type="InterPro" id="IPR016024">
    <property type="entry name" value="ARM-type_fold"/>
</dbReference>
<feature type="region of interest" description="Disordered" evidence="7">
    <location>
        <begin position="807"/>
        <end position="838"/>
    </location>
</feature>
<evidence type="ECO:0000256" key="2">
    <source>
        <dbReference type="ARBA" id="ARBA00006308"/>
    </source>
</evidence>
<evidence type="ECO:0000256" key="4">
    <source>
        <dbReference type="ARBA" id="ARBA00022737"/>
    </source>
</evidence>
<sequence length="940" mass="103498">MSLTSAAPLLVLLNEKDDNIKSYALQSINDVIDSEWSEVSNYISNIEALSDETSFAGRKMAALIASKVYYNLGEYNLAVRFALAAEECFDINEKSQYVETIVSKSIEMYIKKQTRNNLEEETNIQIDPKLTTIFERMLEKCVSASEFKLALGIALEGYRLDIVENILKARIADDTESNSLKLLNYVLTAAASTVSSSTFRTETLKSLFKLILSMNNVDYFTASKVVVTLNELDFAIELFEALKKDGCKNISYQIAFDLVSSGSQGLLTSLAKKLSENNFDPVLLDILSGVPTCDYYNTFLHENKNIDIGLLNKTKSSLDGKFSLFHTGVSVANGFMHAGTTDNSFIKANLPWLGKAQNWAKFTATASLGVIHKGNLADGQKVMSPYLPGSRSSSRYIKGGSLYGLGLLYAGFGKDILEYLLNMIDENTGTVGDEDIDVLLHGASLGAGLAAMGSHNVYAFETLREVIFHDTATSGDAAALGIGLTMLGSGDQDCTESMNTFAHETNHANIKRSLAMSIAMINYGCQEKADEWIEKLLEDEDSTIRYGGAFTIALAYVGTGNNRAVKKLLHIAVSDSNDDVRRAAVISLGFVLCRDYTTVPRIVELLSKSHNAHVRCGTAFALGIACAGRALDEALDVLEPLTKDPVDYVRQAAMIAQALITIQQTDKSNQRVTEINKNFLNVVTSKHQEALAKFGACIAQGISNAGGRNVTIQLENNETGTLDTKSIIGLVMFSQFWYWYPLAHFLSLSFTPTAVIAVRDSDLAIPKVELNCFAKEGAFNYPKMFEEEANKEVEKVTTAVLSTTARAKARAKKTKKDKEDKEEKEEKVPSKEQETAEVPNQITKEALSEEYSKNKYSAKPYKIQNLTRVLPQQSRYVSFVKNGRFVPVRKSKNTSGIIVVSDSKPDEPIELIETIRERNDVNAPVPASFTVEDEVDFDNL</sequence>
<evidence type="ECO:0000313" key="11">
    <source>
        <dbReference type="Proteomes" id="UP000644660"/>
    </source>
</evidence>
<evidence type="ECO:0000259" key="8">
    <source>
        <dbReference type="Pfam" id="PF18004"/>
    </source>
</evidence>
<dbReference type="EMBL" id="CAEFZW010000001">
    <property type="protein sequence ID" value="CAB4252232.1"/>
    <property type="molecule type" value="Genomic_DNA"/>
</dbReference>
<dbReference type="Proteomes" id="UP000644660">
    <property type="component" value="Unassembled WGS sequence"/>
</dbReference>
<evidence type="ECO:0000256" key="3">
    <source>
        <dbReference type="ARBA" id="ARBA00015684"/>
    </source>
</evidence>
<dbReference type="SUPFAM" id="SSF48371">
    <property type="entry name" value="ARM repeat"/>
    <property type="match status" value="1"/>
</dbReference>
<keyword evidence="11" id="KW-1185">Reference proteome</keyword>
<dbReference type="GO" id="GO:0008540">
    <property type="term" value="C:proteasome regulatory particle, base subcomplex"/>
    <property type="evidence" value="ECO:0007669"/>
    <property type="project" value="UniProtKB-UniRule"/>
</dbReference>
<comment type="similarity">
    <text evidence="2 6">Belongs to the proteasome subunit S1 family.</text>
</comment>
<evidence type="ECO:0000256" key="7">
    <source>
        <dbReference type="SAM" id="MobiDB-lite"/>
    </source>
</evidence>
<comment type="caution">
    <text evidence="10">The sequence shown here is derived from an EMBL/GenBank/DDBJ whole genome shotgun (WGS) entry which is preliminary data.</text>
</comment>
<dbReference type="GO" id="GO:0016740">
    <property type="term" value="F:transferase activity"/>
    <property type="evidence" value="ECO:0007669"/>
    <property type="project" value="UniProtKB-KW"/>
</dbReference>
<dbReference type="PANTHER" id="PTHR10943:SF2">
    <property type="entry name" value="26S PROTEASOME NON-ATPASE REGULATORY SUBUNIT 1"/>
    <property type="match status" value="1"/>
</dbReference>
<dbReference type="GO" id="GO:0005634">
    <property type="term" value="C:nucleus"/>
    <property type="evidence" value="ECO:0007669"/>
    <property type="project" value="TreeGrafter"/>
</dbReference>
<dbReference type="GO" id="GO:0034515">
    <property type="term" value="C:proteasome storage granule"/>
    <property type="evidence" value="ECO:0007669"/>
    <property type="project" value="TreeGrafter"/>
</dbReference>
<dbReference type="RefSeq" id="XP_041404270.1">
    <property type="nucleotide sequence ID" value="XM_041548336.1"/>
</dbReference>
<name>A0A8H2VBI8_9SACH</name>
<feature type="domain" description="26S proteasome non-ATPase regulatory subunit 1/RPN2 N-terminal" evidence="9">
    <location>
        <begin position="4"/>
        <end position="304"/>
    </location>
</feature>
<evidence type="ECO:0000259" key="9">
    <source>
        <dbReference type="Pfam" id="PF21505"/>
    </source>
</evidence>
<reference evidence="10 11" key="1">
    <citation type="submission" date="2020-05" db="EMBL/GenBank/DDBJ databases">
        <authorList>
            <person name="Casaregola S."/>
            <person name="Devillers H."/>
            <person name="Grondin C."/>
        </authorList>
    </citation>
    <scope>NUCLEOTIDE SEQUENCE [LARGE SCALE GENOMIC DNA]</scope>
    <source>
        <strain evidence="10 11">CLIB 1767</strain>
    </source>
</reference>
<evidence type="ECO:0000256" key="6">
    <source>
        <dbReference type="PIRNR" id="PIRNR015947"/>
    </source>
</evidence>